<dbReference type="HOGENOM" id="CLU_1015290_0_0_10"/>
<evidence type="ECO:0000313" key="1">
    <source>
        <dbReference type="EMBL" id="CCH02854.1"/>
    </source>
</evidence>
<evidence type="ECO:0008006" key="3">
    <source>
        <dbReference type="Google" id="ProtNLM"/>
    </source>
</evidence>
<sequence length="324" mass="35888">MSAQHPASGIVHAQQAISWRQQRCNAASANHVYTNMNSPRYTFLAAMLLTVGTVVAQTAPNSGTITYETMRRFDPANMRININGQEIRPGGTMPNGATFNPPETMEGEESFQFGGGWAKRNPMARGGNRTFMMRGPGGGDGNGNTPPPTLTPEQMRRMEQMRNFRPPFEETQYTDLATGKTVQIMTITADSLHKESYRSETPVTRPADWQVTSKTKKLLGYTCQKITCTIKEQPCAVWVTTELPYTFSPAPQFTPDKGVVLAIESDDLTYRATRLNAGPVDAATLLPSADAKTVSADELREVRRKAMANFRQQRGMNMPMPNRE</sequence>
<dbReference type="eggNOG" id="ENOG5030GXJ">
    <property type="taxonomic scope" value="Bacteria"/>
</dbReference>
<dbReference type="Pfam" id="PF22252">
    <property type="entry name" value="PNGase_F-II_N"/>
    <property type="match status" value="1"/>
</dbReference>
<evidence type="ECO:0000313" key="2">
    <source>
        <dbReference type="Proteomes" id="UP000011058"/>
    </source>
</evidence>
<dbReference type="STRING" id="1166018.FAES_4855"/>
<protein>
    <recommendedName>
        <fullName evidence="3">GLPGLI family protein</fullName>
    </recommendedName>
</protein>
<name>I0KFF1_9BACT</name>
<keyword evidence="2" id="KW-1185">Reference proteome</keyword>
<dbReference type="AlphaFoldDB" id="I0KFF1"/>
<reference evidence="1 2" key="1">
    <citation type="journal article" date="2012" name="J. Bacteriol.">
        <title>Genome Sequence of Fibrella aestuarina BUZ 2T, a Filamentous Marine Bacterium.</title>
        <authorList>
            <person name="Filippini M."/>
            <person name="Qi W."/>
            <person name="Blom J."/>
            <person name="Goesmann A."/>
            <person name="Smits T.H."/>
            <person name="Bagheri H.C."/>
        </authorList>
    </citation>
    <scope>NUCLEOTIDE SEQUENCE [LARGE SCALE GENOMIC DNA]</scope>
    <source>
        <strain evidence="2">BUZ 2T</strain>
    </source>
</reference>
<dbReference type="EMBL" id="HE796683">
    <property type="protein sequence ID" value="CCH02854.1"/>
    <property type="molecule type" value="Genomic_DNA"/>
</dbReference>
<gene>
    <name evidence="1" type="ORF">FAES_4855</name>
</gene>
<proteinExistence type="predicted"/>
<dbReference type="KEGG" id="fae:FAES_4855"/>
<dbReference type="Proteomes" id="UP000011058">
    <property type="component" value="Chromosome"/>
</dbReference>
<accession>I0KFF1</accession>
<organism evidence="1 2">
    <name type="scientific">Fibrella aestuarina BUZ 2</name>
    <dbReference type="NCBI Taxonomy" id="1166018"/>
    <lineage>
        <taxon>Bacteria</taxon>
        <taxon>Pseudomonadati</taxon>
        <taxon>Bacteroidota</taxon>
        <taxon>Cytophagia</taxon>
        <taxon>Cytophagales</taxon>
        <taxon>Spirosomataceae</taxon>
        <taxon>Fibrella</taxon>
    </lineage>
</organism>